<name>A0ABR7KRQ0_9SPHI</name>
<organism evidence="1 2">
    <name type="scientific">Pedobacter fastidiosus</name>
    <dbReference type="NCBI Taxonomy" id="2765361"/>
    <lineage>
        <taxon>Bacteria</taxon>
        <taxon>Pseudomonadati</taxon>
        <taxon>Bacteroidota</taxon>
        <taxon>Sphingobacteriia</taxon>
        <taxon>Sphingobacteriales</taxon>
        <taxon>Sphingobacteriaceae</taxon>
        <taxon>Pedobacter</taxon>
    </lineage>
</organism>
<proteinExistence type="predicted"/>
<evidence type="ECO:0000313" key="2">
    <source>
        <dbReference type="Proteomes" id="UP000652755"/>
    </source>
</evidence>
<accession>A0ABR7KRQ0</accession>
<keyword evidence="2" id="KW-1185">Reference proteome</keyword>
<dbReference type="RefSeq" id="WP_222621831.1">
    <property type="nucleotide sequence ID" value="NZ_JACRYL010000007.1"/>
</dbReference>
<dbReference type="Proteomes" id="UP000652755">
    <property type="component" value="Unassembled WGS sequence"/>
</dbReference>
<evidence type="ECO:0000313" key="1">
    <source>
        <dbReference type="EMBL" id="MBC6110683.1"/>
    </source>
</evidence>
<dbReference type="SUPFAM" id="SSF110296">
    <property type="entry name" value="Oligoxyloglucan reducing end-specific cellobiohydrolase"/>
    <property type="match status" value="1"/>
</dbReference>
<comment type="caution">
    <text evidence="1">The sequence shown here is derived from an EMBL/GenBank/DDBJ whole genome shotgun (WGS) entry which is preliminary data.</text>
</comment>
<dbReference type="EMBL" id="JACRYL010000007">
    <property type="protein sequence ID" value="MBC6110683.1"/>
    <property type="molecule type" value="Genomic_DNA"/>
</dbReference>
<sequence>MDDVSKTFDWTNSSGFESLNDYEYTLDAGATQAVVVAKPVNVNGARAVGQVGVRVRPYPGRNASVWLYNSNAFSVSGSGGTASVVPDKFLGGTFTQTSGQIISTAEARAVVANSADPGPHSTRAVTSIEVGWDASWVGKNLVFGLSTQDYGEGYAGIDFASYVQPNMSAMSRIAKSSDGGTDINMYALPQSATTKLKIEAVAGAVYWNVNFYSSTDNGSTWTLRRSATSAVSKNTQLYGSINALESGMSVKGIRVTP</sequence>
<reference evidence="1 2" key="1">
    <citation type="submission" date="2020-08" db="EMBL/GenBank/DDBJ databases">
        <authorList>
            <person name="Sun Q."/>
            <person name="Inoue M."/>
        </authorList>
    </citation>
    <scope>NUCLEOTIDE SEQUENCE [LARGE SCALE GENOMIC DNA]</scope>
    <source>
        <strain evidence="1 2">CCM 8938</strain>
    </source>
</reference>
<protein>
    <submittedName>
        <fullName evidence="1">Uncharacterized protein</fullName>
    </submittedName>
</protein>
<gene>
    <name evidence="1" type="ORF">H7U22_09610</name>
</gene>